<keyword evidence="10" id="KW-0943">RNA-mediated gene silencing</keyword>
<proteinExistence type="inferred from homology"/>
<keyword evidence="4" id="KW-0489">Methyltransferase</keyword>
<gene>
    <name evidence="15" type="ORF">NCGR_LOCUS18421</name>
</gene>
<name>A0A811NRH3_9POAL</name>
<keyword evidence="16" id="KW-1185">Reference proteome</keyword>
<dbReference type="OrthoDB" id="2154311at2759"/>
<dbReference type="GO" id="GO:0030422">
    <property type="term" value="P:siRNA processing"/>
    <property type="evidence" value="ECO:0007669"/>
    <property type="project" value="TreeGrafter"/>
</dbReference>
<dbReference type="PANTHER" id="PTHR21404">
    <property type="entry name" value="HEN1"/>
    <property type="match status" value="1"/>
</dbReference>
<dbReference type="InterPro" id="IPR026610">
    <property type="entry name" value="Hen1"/>
</dbReference>
<sequence length="528" mass="58634">MKGVKSHIIALLGIQPTANIPSTPQEAWDELIARISGFFIDENFLSSTHPLVGHLCVTLRRTGDLIGRIPLPAIAACDVKVNTLCKVINHRAEFDPLLVLSLIYNAAKQSPGVSVSDSNFWIQSEKPYSPEAVELALERWSGTTDPIEVEAIIVPHVLEDELKTVRINLRDNEHYMSYVAAELSASDSSHVLVSRTIGKASSEIRLYFAAPNIHVVSDISKHALACHGDGDINWLLANIGYTRRDSKLQTEDVNLCTYYRILLGKLPDGNCKMSRDSILAAELPSAYSHFSCKGLSPRDLLCSFCRLQRLPEPHFAVSRVSCDRLMSASLHQKLSKKSMMQTNVPTAVLYDGSITDYDSRLYGFNIGTCLELTSEINGIAVIEHVEEDQATLFGNVVLSLFCPTVLIVSTPNYEYNPILQGSAMPNKDDEADESVGPCKFRNHDHKFEWTRAQFQCWATGLAVKHNYSVEFSGVGGSSEEPGYASQIAVFRRMMQGQEAMCLDKDGDQPYEILWEWPNACEEKIGTDL</sequence>
<dbReference type="PANTHER" id="PTHR21404:SF3">
    <property type="entry name" value="SMALL RNA 2'-O-METHYLTRANSFERASE"/>
    <property type="match status" value="1"/>
</dbReference>
<dbReference type="GO" id="GO:0005634">
    <property type="term" value="C:nucleus"/>
    <property type="evidence" value="ECO:0007669"/>
    <property type="project" value="TreeGrafter"/>
</dbReference>
<dbReference type="Pfam" id="PF17842">
    <property type="entry name" value="dsRBD2"/>
    <property type="match status" value="1"/>
</dbReference>
<dbReference type="AlphaFoldDB" id="A0A811NRH3"/>
<evidence type="ECO:0000256" key="5">
    <source>
        <dbReference type="ARBA" id="ARBA00022679"/>
    </source>
</evidence>
<evidence type="ECO:0000256" key="9">
    <source>
        <dbReference type="ARBA" id="ARBA00022884"/>
    </source>
</evidence>
<evidence type="ECO:0000256" key="8">
    <source>
        <dbReference type="ARBA" id="ARBA00022842"/>
    </source>
</evidence>
<comment type="similarity">
    <text evidence="2">Belongs to the methyltransferase superfamily. HEN1 family.</text>
</comment>
<evidence type="ECO:0000256" key="3">
    <source>
        <dbReference type="ARBA" id="ARBA00021330"/>
    </source>
</evidence>
<evidence type="ECO:0000256" key="7">
    <source>
        <dbReference type="ARBA" id="ARBA00022723"/>
    </source>
</evidence>
<evidence type="ECO:0000256" key="11">
    <source>
        <dbReference type="ARBA" id="ARBA00035025"/>
    </source>
</evidence>
<evidence type="ECO:0000259" key="14">
    <source>
        <dbReference type="Pfam" id="PF18441"/>
    </source>
</evidence>
<dbReference type="InterPro" id="IPR040870">
    <property type="entry name" value="HEN1_dsRBD2"/>
</dbReference>
<evidence type="ECO:0000256" key="2">
    <source>
        <dbReference type="ARBA" id="ARBA00009026"/>
    </source>
</evidence>
<keyword evidence="8" id="KW-0460">Magnesium</keyword>
<evidence type="ECO:0000256" key="4">
    <source>
        <dbReference type="ARBA" id="ARBA00022603"/>
    </source>
</evidence>
<dbReference type="Gene3D" id="3.40.50.150">
    <property type="entry name" value="Vaccinia Virus protein VP39"/>
    <property type="match status" value="1"/>
</dbReference>
<dbReference type="EMBL" id="CAJGYO010000004">
    <property type="protein sequence ID" value="CAD6226658.1"/>
    <property type="molecule type" value="Genomic_DNA"/>
</dbReference>
<evidence type="ECO:0000259" key="13">
    <source>
        <dbReference type="Pfam" id="PF17842"/>
    </source>
</evidence>
<comment type="catalytic activity">
    <reaction evidence="12">
        <text>small RNA 3'-end nucleotide + S-adenosyl-L-methionine = small RNA 3'-end 2'-O-methylnucleotide + S-adenosyl-L-homocysteine + H(+)</text>
        <dbReference type="Rhea" id="RHEA:37887"/>
        <dbReference type="Rhea" id="RHEA-COMP:10415"/>
        <dbReference type="Rhea" id="RHEA-COMP:10416"/>
        <dbReference type="ChEBI" id="CHEBI:15378"/>
        <dbReference type="ChEBI" id="CHEBI:57856"/>
        <dbReference type="ChEBI" id="CHEBI:59789"/>
        <dbReference type="ChEBI" id="CHEBI:74896"/>
        <dbReference type="ChEBI" id="CHEBI:74898"/>
        <dbReference type="EC" id="2.1.1.386"/>
    </reaction>
</comment>
<organism evidence="15 16">
    <name type="scientific">Miscanthus lutarioriparius</name>
    <dbReference type="NCBI Taxonomy" id="422564"/>
    <lineage>
        <taxon>Eukaryota</taxon>
        <taxon>Viridiplantae</taxon>
        <taxon>Streptophyta</taxon>
        <taxon>Embryophyta</taxon>
        <taxon>Tracheophyta</taxon>
        <taxon>Spermatophyta</taxon>
        <taxon>Magnoliopsida</taxon>
        <taxon>Liliopsida</taxon>
        <taxon>Poales</taxon>
        <taxon>Poaceae</taxon>
        <taxon>PACMAD clade</taxon>
        <taxon>Panicoideae</taxon>
        <taxon>Andropogonodae</taxon>
        <taxon>Andropogoneae</taxon>
        <taxon>Saccharinae</taxon>
        <taxon>Miscanthus</taxon>
    </lineage>
</organism>
<dbReference type="Pfam" id="PF21224">
    <property type="entry name" value="Hen1_LCD"/>
    <property type="match status" value="1"/>
</dbReference>
<accession>A0A811NRH3</accession>
<dbReference type="Pfam" id="PF18441">
    <property type="entry name" value="Hen1_Lam_C"/>
    <property type="match status" value="2"/>
</dbReference>
<evidence type="ECO:0000313" key="15">
    <source>
        <dbReference type="EMBL" id="CAD6226658.1"/>
    </source>
</evidence>
<dbReference type="GO" id="GO:0046872">
    <property type="term" value="F:metal ion binding"/>
    <property type="evidence" value="ECO:0007669"/>
    <property type="project" value="UniProtKB-KW"/>
</dbReference>
<dbReference type="GO" id="GO:0090486">
    <property type="term" value="F:small RNA 2'-O-methyltransferase activity"/>
    <property type="evidence" value="ECO:0007669"/>
    <property type="project" value="UniProtKB-EC"/>
</dbReference>
<feature type="domain" description="HEN1 double-stranded RNA binding" evidence="13">
    <location>
        <begin position="267"/>
        <end position="341"/>
    </location>
</feature>
<evidence type="ECO:0000256" key="1">
    <source>
        <dbReference type="ARBA" id="ARBA00001946"/>
    </source>
</evidence>
<evidence type="ECO:0000256" key="10">
    <source>
        <dbReference type="ARBA" id="ARBA00023158"/>
    </source>
</evidence>
<evidence type="ECO:0000313" key="16">
    <source>
        <dbReference type="Proteomes" id="UP000604825"/>
    </source>
</evidence>
<comment type="cofactor">
    <cofactor evidence="1">
        <name>Mg(2+)</name>
        <dbReference type="ChEBI" id="CHEBI:18420"/>
    </cofactor>
</comment>
<dbReference type="GO" id="GO:0003723">
    <property type="term" value="F:RNA binding"/>
    <property type="evidence" value="ECO:0007669"/>
    <property type="project" value="UniProtKB-KW"/>
</dbReference>
<evidence type="ECO:0000256" key="12">
    <source>
        <dbReference type="ARBA" id="ARBA00048418"/>
    </source>
</evidence>
<dbReference type="GO" id="GO:0001510">
    <property type="term" value="P:RNA methylation"/>
    <property type="evidence" value="ECO:0007669"/>
    <property type="project" value="InterPro"/>
</dbReference>
<protein>
    <recommendedName>
        <fullName evidence="3">Small RNA 2'-O-methyltransferase</fullName>
        <ecNumber evidence="11">2.1.1.386</ecNumber>
    </recommendedName>
</protein>
<feature type="domain" description="Small RNA 2'-O-methyltransferase Hen1 La-motif C-terminal" evidence="14">
    <location>
        <begin position="147"/>
        <end position="229"/>
    </location>
</feature>
<dbReference type="Proteomes" id="UP000604825">
    <property type="component" value="Unassembled WGS sequence"/>
</dbReference>
<keyword evidence="6" id="KW-0949">S-adenosyl-L-methionine</keyword>
<comment type="caution">
    <text evidence="15">The sequence shown here is derived from an EMBL/GenBank/DDBJ whole genome shotgun (WGS) entry which is preliminary data.</text>
</comment>
<dbReference type="GO" id="GO:0005737">
    <property type="term" value="C:cytoplasm"/>
    <property type="evidence" value="ECO:0007669"/>
    <property type="project" value="TreeGrafter"/>
</dbReference>
<keyword evidence="9" id="KW-0694">RNA-binding</keyword>
<keyword evidence="7" id="KW-0479">Metal-binding</keyword>
<evidence type="ECO:0000256" key="6">
    <source>
        <dbReference type="ARBA" id="ARBA00022691"/>
    </source>
</evidence>
<keyword evidence="5" id="KW-0808">Transferase</keyword>
<dbReference type="InterPro" id="IPR040813">
    <property type="entry name" value="Hen1_Lam_C"/>
</dbReference>
<reference evidence="15" key="1">
    <citation type="submission" date="2020-10" db="EMBL/GenBank/DDBJ databases">
        <authorList>
            <person name="Han B."/>
            <person name="Lu T."/>
            <person name="Zhao Q."/>
            <person name="Huang X."/>
            <person name="Zhao Y."/>
        </authorList>
    </citation>
    <scope>NUCLEOTIDE SEQUENCE</scope>
</reference>
<feature type="domain" description="Small RNA 2'-O-methyltransferase Hen1 La-motif C-terminal" evidence="14">
    <location>
        <begin position="235"/>
        <end position="265"/>
    </location>
</feature>
<dbReference type="EC" id="2.1.1.386" evidence="11"/>
<dbReference type="InterPro" id="IPR029063">
    <property type="entry name" value="SAM-dependent_MTases_sf"/>
</dbReference>